<feature type="chain" id="PRO_5035186328" description="Trimeric autotransporter adhesin YadA-like C-terminal membrane anchor domain-containing protein" evidence="2">
    <location>
        <begin position="20"/>
        <end position="206"/>
    </location>
</feature>
<gene>
    <name evidence="3" type="ORF">H8D96_02805</name>
</gene>
<dbReference type="Proteomes" id="UP000605201">
    <property type="component" value="Unassembled WGS sequence"/>
</dbReference>
<sequence length="206" mass="22850">MKRLFVFLLLVASVVTANAQEVTTCKVTGPKDGYFWVEIDGKKYPAMSLHNFNALKARSEQDADTIDKLKALLEKYRRKAGDYQELSDKYEKLRQDHVALTENYSHSLSDAVALNEKYKESSEKLLELTGGYEKLAEDFDKLAGKYRDVAVDKTSFITIDLGAGVTDKSGKAEGAALLGVGISKLKVWGFFQDNNSGILAGASFRF</sequence>
<protein>
    <recommendedName>
        <fullName evidence="5">Trimeric autotransporter adhesin YadA-like C-terminal membrane anchor domain-containing protein</fullName>
    </recommendedName>
</protein>
<keyword evidence="2" id="KW-0732">Signal</keyword>
<dbReference type="EMBL" id="JACNIG010000087">
    <property type="protein sequence ID" value="MBC8430828.1"/>
    <property type="molecule type" value="Genomic_DNA"/>
</dbReference>
<evidence type="ECO:0000256" key="2">
    <source>
        <dbReference type="SAM" id="SignalP"/>
    </source>
</evidence>
<evidence type="ECO:0000313" key="3">
    <source>
        <dbReference type="EMBL" id="MBC8430828.1"/>
    </source>
</evidence>
<feature type="signal peptide" evidence="2">
    <location>
        <begin position="1"/>
        <end position="19"/>
    </location>
</feature>
<evidence type="ECO:0000256" key="1">
    <source>
        <dbReference type="SAM" id="Coils"/>
    </source>
</evidence>
<evidence type="ECO:0008006" key="5">
    <source>
        <dbReference type="Google" id="ProtNLM"/>
    </source>
</evidence>
<keyword evidence="1" id="KW-0175">Coiled coil</keyword>
<proteinExistence type="predicted"/>
<comment type="caution">
    <text evidence="3">The sequence shown here is derived from an EMBL/GenBank/DDBJ whole genome shotgun (WGS) entry which is preliminary data.</text>
</comment>
<evidence type="ECO:0000313" key="4">
    <source>
        <dbReference type="Proteomes" id="UP000605201"/>
    </source>
</evidence>
<dbReference type="AlphaFoldDB" id="A0A8J6NS03"/>
<organism evidence="3 4">
    <name type="scientific">Candidatus Desulfatibia vada</name>
    <dbReference type="NCBI Taxonomy" id="2841696"/>
    <lineage>
        <taxon>Bacteria</taxon>
        <taxon>Pseudomonadati</taxon>
        <taxon>Thermodesulfobacteriota</taxon>
        <taxon>Desulfobacteria</taxon>
        <taxon>Desulfobacterales</taxon>
        <taxon>Desulfobacterales incertae sedis</taxon>
        <taxon>Candidatus Desulfatibia</taxon>
    </lineage>
</organism>
<feature type="coiled-coil region" evidence="1">
    <location>
        <begin position="59"/>
        <end position="103"/>
    </location>
</feature>
<reference evidence="3 4" key="1">
    <citation type="submission" date="2020-08" db="EMBL/GenBank/DDBJ databases">
        <title>Bridging the membrane lipid divide: bacteria of the FCB group superphylum have the potential to synthesize archaeal ether lipids.</title>
        <authorList>
            <person name="Villanueva L."/>
            <person name="Von Meijenfeldt F.A.B."/>
            <person name="Westbye A.B."/>
            <person name="Yadav S."/>
            <person name="Hopmans E.C."/>
            <person name="Dutilh B.E."/>
            <person name="Sinninghe Damste J.S."/>
        </authorList>
    </citation>
    <scope>NUCLEOTIDE SEQUENCE [LARGE SCALE GENOMIC DNA]</scope>
    <source>
        <strain evidence="3">NIOZ-UU17</strain>
    </source>
</reference>
<accession>A0A8J6NS03</accession>
<name>A0A8J6NS03_9BACT</name>